<sequence length="1122" mass="121202">MASFARWSLAAALLLCACTSSRYSVETGRERPRHVAEYLREERAEHAQRNSGALERAQLFAARRLPAGERELQPQRWFQAEQRLRQMQRHVPGRGGLVAKDASLKGAPQWQWLGPANVTGRTRTLEFDPRDSRVLYAGGVSGGVWKSVDAGASWQPLSDDAVNLNIGALAIDPQQPDTLYAGTGELYRDSGMPWSPMSGSGILKSVDGGVSWSPLLATQNADFRYVSDIVFSPTDSRRLYAATNSGVWRSRDGGATFERLLRPASDQDLARYEGCTDLAIRADTAQDWLLATCASRSTADRYWLPGTVTPPACGGPCPAAIFLNTDAGNDGQWRSVLSEAGQGRTQIDIHRADPRVVYAVAASIAPGFDRDGDGHGDYDNGLHALWRSDDGGQTWQARLRNDSPDLLSASLFHFHFAVNPRACNDSSPPDFYGAGWYNNAIAADPVDADTVWVGGMTLFRSTDGGRRFSLASYYFAQDDSYVHPDQHRIRFHPDYDGASNQRIYSTHDGGISVSDNARAPLGSGDAALCQALPGNRVRWRDLSRGMGTTQFYAGAVFPDGSRYFGGTQDNGTWLGGDAAGPYAWRHIYGGDGGFAAVNPVNTNVLYATAQYISLGKSTNGGNSFADAVNGLADQTLFIMPYLIDPNAPDRLYAGGLRLWRSDDGAGRWRPASARMGGSAFGNRISAIAVAPGNPDRMLVGNQAGIFRNQAALASTATTEWASAAPRAGWVSRLAFDPLDSNIAYATYSTFGGNHVWKSSDGGASWQPLDGSGEGALPDVPVHAIAINPRNTRELYLGTDLGLFVSLDGGAHWAVENTGFANVITEDLKLVAPAGQPPRLFAFTYGRGVWRVDLGDFDGAADYRIDSRIAGMWWNPQQDGHGLMLEPLAIDGVTQVLISWFVYQDGEPYWLLGVGRADGGRVKARMTASRGANFPPAFRSADVQREDWGEVELEFTTPRRAILRWNGVLPGFGSGETALEPLALAALPADDPPGAQLRACHSGNWFQPEQSGHGFFLHVTDAGGVRQLLGVWYVFDRGKPLFLVGAGPVQGDSATLTLGLASGPDFPPDHDPATLQRRTWGTATVRFSGNDTARISWTPQLPGFSAGSLDLVRLTAPLGRRCD</sequence>
<gene>
    <name evidence="2" type="ORF">NM961_23220</name>
</gene>
<protein>
    <recommendedName>
        <fullName evidence="4">Sortilin (Neurotensin receptor 3)</fullName>
    </recommendedName>
</protein>
<feature type="chain" id="PRO_5045956457" description="Sortilin (Neurotensin receptor 3)" evidence="1">
    <location>
        <begin position="25"/>
        <end position="1122"/>
    </location>
</feature>
<dbReference type="CDD" id="cd15482">
    <property type="entry name" value="Sialidase_non-viral"/>
    <property type="match status" value="1"/>
</dbReference>
<comment type="caution">
    <text evidence="2">The sequence shown here is derived from an EMBL/GenBank/DDBJ whole genome shotgun (WGS) entry which is preliminary data.</text>
</comment>
<proteinExistence type="predicted"/>
<dbReference type="EMBL" id="JANFQO010000040">
    <property type="protein sequence ID" value="MCQ4167630.1"/>
    <property type="molecule type" value="Genomic_DNA"/>
</dbReference>
<dbReference type="InterPro" id="IPR015943">
    <property type="entry name" value="WD40/YVTN_repeat-like_dom_sf"/>
</dbReference>
<dbReference type="Proteomes" id="UP001165498">
    <property type="component" value="Unassembled WGS sequence"/>
</dbReference>
<dbReference type="PROSITE" id="PS51257">
    <property type="entry name" value="PROKAR_LIPOPROTEIN"/>
    <property type="match status" value="1"/>
</dbReference>
<keyword evidence="1" id="KW-0732">Signal</keyword>
<evidence type="ECO:0000313" key="3">
    <source>
        <dbReference type="Proteomes" id="UP001165498"/>
    </source>
</evidence>
<name>A0ABT1QZF4_9GAMM</name>
<keyword evidence="3" id="KW-1185">Reference proteome</keyword>
<reference evidence="2" key="1">
    <citation type="submission" date="2022-07" db="EMBL/GenBank/DDBJ databases">
        <title>Tahibacter sp., a new gammaproteobacterium isolated from the silt sample collected at pig farm.</title>
        <authorList>
            <person name="Chen H."/>
        </authorList>
    </citation>
    <scope>NUCLEOTIDE SEQUENCE</scope>
    <source>
        <strain evidence="2">P2K</strain>
    </source>
</reference>
<dbReference type="RefSeq" id="WP_255916813.1">
    <property type="nucleotide sequence ID" value="NZ_JANFQO010000040.1"/>
</dbReference>
<dbReference type="PANTHER" id="PTHR43739">
    <property type="entry name" value="XYLOGLUCANASE (EUROFUNG)"/>
    <property type="match status" value="1"/>
</dbReference>
<dbReference type="Gene3D" id="2.130.10.10">
    <property type="entry name" value="YVTN repeat-like/Quinoprotein amine dehydrogenase"/>
    <property type="match status" value="5"/>
</dbReference>
<evidence type="ECO:0000313" key="2">
    <source>
        <dbReference type="EMBL" id="MCQ4167630.1"/>
    </source>
</evidence>
<evidence type="ECO:0008006" key="4">
    <source>
        <dbReference type="Google" id="ProtNLM"/>
    </source>
</evidence>
<feature type="signal peptide" evidence="1">
    <location>
        <begin position="1"/>
        <end position="24"/>
    </location>
</feature>
<dbReference type="InterPro" id="IPR052025">
    <property type="entry name" value="Xyloglucanase_GH74"/>
</dbReference>
<evidence type="ECO:0000256" key="1">
    <source>
        <dbReference type="SAM" id="SignalP"/>
    </source>
</evidence>
<accession>A0ABT1QZF4</accession>
<dbReference type="PANTHER" id="PTHR43739:SF5">
    <property type="entry name" value="EXO-ALPHA-SIALIDASE"/>
    <property type="match status" value="1"/>
</dbReference>
<dbReference type="SUPFAM" id="SSF110296">
    <property type="entry name" value="Oligoxyloglucan reducing end-specific cellobiohydrolase"/>
    <property type="match status" value="3"/>
</dbReference>
<organism evidence="2 3">
    <name type="scientific">Tahibacter harae</name>
    <dbReference type="NCBI Taxonomy" id="2963937"/>
    <lineage>
        <taxon>Bacteria</taxon>
        <taxon>Pseudomonadati</taxon>
        <taxon>Pseudomonadota</taxon>
        <taxon>Gammaproteobacteria</taxon>
        <taxon>Lysobacterales</taxon>
        <taxon>Rhodanobacteraceae</taxon>
        <taxon>Tahibacter</taxon>
    </lineage>
</organism>